<evidence type="ECO:0000256" key="1">
    <source>
        <dbReference type="SAM" id="MobiDB-lite"/>
    </source>
</evidence>
<feature type="region of interest" description="Disordered" evidence="1">
    <location>
        <begin position="316"/>
        <end position="371"/>
    </location>
</feature>
<evidence type="ECO:0000259" key="2">
    <source>
        <dbReference type="Pfam" id="PF13873"/>
    </source>
</evidence>
<dbReference type="AlphaFoldDB" id="A0A158QSK8"/>
<feature type="compositionally biased region" description="Polar residues" evidence="1">
    <location>
        <begin position="13"/>
        <end position="24"/>
    </location>
</feature>
<feature type="compositionally biased region" description="Polar residues" evidence="1">
    <location>
        <begin position="359"/>
        <end position="371"/>
    </location>
</feature>
<dbReference type="OrthoDB" id="3066195at2759"/>
<evidence type="ECO:0000313" key="4">
    <source>
        <dbReference type="Proteomes" id="UP000267029"/>
    </source>
</evidence>
<feature type="region of interest" description="Disordered" evidence="1">
    <location>
        <begin position="1"/>
        <end position="43"/>
    </location>
</feature>
<feature type="compositionally biased region" description="Acidic residues" evidence="1">
    <location>
        <begin position="340"/>
        <end position="358"/>
    </location>
</feature>
<proteinExistence type="predicted"/>
<feature type="domain" description="Myb/SANT-like DNA-binding" evidence="2">
    <location>
        <begin position="112"/>
        <end position="190"/>
    </location>
</feature>
<feature type="compositionally biased region" description="Polar residues" evidence="1">
    <location>
        <begin position="32"/>
        <end position="43"/>
    </location>
</feature>
<dbReference type="Proteomes" id="UP000267029">
    <property type="component" value="Unassembled WGS sequence"/>
</dbReference>
<protein>
    <recommendedName>
        <fullName evidence="2">Myb/SANT-like DNA-binding domain-containing protein</fullName>
    </recommendedName>
</protein>
<dbReference type="EMBL" id="UXSR01000106">
    <property type="protein sequence ID" value="VDD74992.1"/>
    <property type="molecule type" value="Genomic_DNA"/>
</dbReference>
<evidence type="ECO:0000313" key="3">
    <source>
        <dbReference type="EMBL" id="VDD74992.1"/>
    </source>
</evidence>
<organism evidence="3 4">
    <name type="scientific">Mesocestoides corti</name>
    <name type="common">Flatworm</name>
    <dbReference type="NCBI Taxonomy" id="53468"/>
    <lineage>
        <taxon>Eukaryota</taxon>
        <taxon>Metazoa</taxon>
        <taxon>Spiralia</taxon>
        <taxon>Lophotrochozoa</taxon>
        <taxon>Platyhelminthes</taxon>
        <taxon>Cestoda</taxon>
        <taxon>Eucestoda</taxon>
        <taxon>Cyclophyllidea</taxon>
        <taxon>Mesocestoididae</taxon>
        <taxon>Mesocestoides</taxon>
    </lineage>
</organism>
<dbReference type="Pfam" id="PF13873">
    <property type="entry name" value="Myb_DNA-bind_5"/>
    <property type="match status" value="1"/>
</dbReference>
<accession>A0A158QSK8</accession>
<dbReference type="InterPro" id="IPR028002">
    <property type="entry name" value="Myb_DNA-bind_5"/>
</dbReference>
<sequence>MREEGRQAVSEAQRMQAQPQPAGSSNGGLVVPQSTGLFPQPTQMSFEAPSEVKMASQPLTISQAQPFLIPTTQFTIPTQQPTPMAPAGTNLPITQLSLAEMESIISPLTRRRSEGFVQQEVKLMIKEIEKRRHILLSVSPSHNKLKRRAWEEVANSMALKCPHEPRRTGEQVSLIKKKWENIVSKTKKKIRDGHVTPELDWNETNTMVMQFLASATQEMRARQHAAMYGSPQHPYCGVSAAPPPSSSPSTTHFTPATFAVSSASPPVFPSATMANTEDTVAAGQNCVSNMAIFPDGKPLHKDPATGAAECKPEELANAGGGATQAPESGGTAASVSTIDNTDDVDDDNDDASDTDNDMNEATHSVFSSSLPTAGVPMEDGLISRMSSGNTLLNGLNFTLNRQMLEELMQQAREEHQLRMEILRLQKRVWHLRVEALSKGN</sequence>
<name>A0A158QSK8_MESCO</name>
<gene>
    <name evidence="3" type="ORF">MCOS_LOCUS995</name>
</gene>
<reference evidence="3 4" key="1">
    <citation type="submission" date="2018-10" db="EMBL/GenBank/DDBJ databases">
        <authorList>
            <consortium name="Pathogen Informatics"/>
        </authorList>
    </citation>
    <scope>NUCLEOTIDE SEQUENCE [LARGE SCALE GENOMIC DNA]</scope>
</reference>
<keyword evidence="4" id="KW-1185">Reference proteome</keyword>